<dbReference type="SMART" id="SM00409">
    <property type="entry name" value="IG"/>
    <property type="match status" value="1"/>
</dbReference>
<dbReference type="PROSITE" id="PS50835">
    <property type="entry name" value="IG_LIKE"/>
    <property type="match status" value="1"/>
</dbReference>
<dbReference type="InterPro" id="IPR053896">
    <property type="entry name" value="BTN3A2-like_Ig-C"/>
</dbReference>
<dbReference type="SMART" id="SM00406">
    <property type="entry name" value="IGv"/>
    <property type="match status" value="1"/>
</dbReference>
<dbReference type="Gene3D" id="2.60.40.10">
    <property type="entry name" value="Immunoglobulins"/>
    <property type="match status" value="2"/>
</dbReference>
<evidence type="ECO:0000256" key="8">
    <source>
        <dbReference type="SAM" id="SignalP"/>
    </source>
</evidence>
<keyword evidence="3 7" id="KW-0472">Membrane</keyword>
<keyword evidence="4" id="KW-1015">Disulfide bond</keyword>
<dbReference type="InterPro" id="IPR036179">
    <property type="entry name" value="Ig-like_dom_sf"/>
</dbReference>
<accession>A0A9D3SW14</accession>
<evidence type="ECO:0000313" key="11">
    <source>
        <dbReference type="Proteomes" id="UP001046870"/>
    </source>
</evidence>
<evidence type="ECO:0000313" key="10">
    <source>
        <dbReference type="EMBL" id="KAG7458089.1"/>
    </source>
</evidence>
<dbReference type="PANTHER" id="PTHR24100">
    <property type="entry name" value="BUTYROPHILIN"/>
    <property type="match status" value="1"/>
</dbReference>
<evidence type="ECO:0000256" key="6">
    <source>
        <dbReference type="ARBA" id="ARBA00023319"/>
    </source>
</evidence>
<dbReference type="EMBL" id="JAFDVH010000021">
    <property type="protein sequence ID" value="KAG7458089.1"/>
    <property type="molecule type" value="Genomic_DNA"/>
</dbReference>
<name>A0A9D3SW14_MEGAT</name>
<dbReference type="InterPro" id="IPR007110">
    <property type="entry name" value="Ig-like_dom"/>
</dbReference>
<evidence type="ECO:0000256" key="2">
    <source>
        <dbReference type="ARBA" id="ARBA00022729"/>
    </source>
</evidence>
<proteinExistence type="predicted"/>
<keyword evidence="6" id="KW-0393">Immunoglobulin domain</keyword>
<gene>
    <name evidence="10" type="ORF">MATL_G00234480</name>
</gene>
<reference evidence="10" key="1">
    <citation type="submission" date="2021-01" db="EMBL/GenBank/DDBJ databases">
        <authorList>
            <person name="Zahm M."/>
            <person name="Roques C."/>
            <person name="Cabau C."/>
            <person name="Klopp C."/>
            <person name="Donnadieu C."/>
            <person name="Jouanno E."/>
            <person name="Lampietro C."/>
            <person name="Louis A."/>
            <person name="Herpin A."/>
            <person name="Echchiki A."/>
            <person name="Berthelot C."/>
            <person name="Parey E."/>
            <person name="Roest-Crollius H."/>
            <person name="Braasch I."/>
            <person name="Postlethwait J."/>
            <person name="Bobe J."/>
            <person name="Montfort J."/>
            <person name="Bouchez O."/>
            <person name="Begum T."/>
            <person name="Mejri S."/>
            <person name="Adams A."/>
            <person name="Chen W.-J."/>
            <person name="Guiguen Y."/>
        </authorList>
    </citation>
    <scope>NUCLEOTIDE SEQUENCE</scope>
    <source>
        <strain evidence="10">YG-15Mar2019-1</strain>
        <tissue evidence="10">Brain</tissue>
    </source>
</reference>
<keyword evidence="5" id="KW-0325">Glycoprotein</keyword>
<keyword evidence="7" id="KW-0812">Transmembrane</keyword>
<protein>
    <recommendedName>
        <fullName evidence="9">Ig-like domain-containing protein</fullName>
    </recommendedName>
</protein>
<organism evidence="10 11">
    <name type="scientific">Megalops atlanticus</name>
    <name type="common">Tarpon</name>
    <name type="synonym">Clupea gigantea</name>
    <dbReference type="NCBI Taxonomy" id="7932"/>
    <lineage>
        <taxon>Eukaryota</taxon>
        <taxon>Metazoa</taxon>
        <taxon>Chordata</taxon>
        <taxon>Craniata</taxon>
        <taxon>Vertebrata</taxon>
        <taxon>Euteleostomi</taxon>
        <taxon>Actinopterygii</taxon>
        <taxon>Neopterygii</taxon>
        <taxon>Teleostei</taxon>
        <taxon>Elopiformes</taxon>
        <taxon>Megalopidae</taxon>
        <taxon>Megalops</taxon>
    </lineage>
</organism>
<dbReference type="AlphaFoldDB" id="A0A9D3SW14"/>
<dbReference type="InterPro" id="IPR003599">
    <property type="entry name" value="Ig_sub"/>
</dbReference>
<dbReference type="InterPro" id="IPR050504">
    <property type="entry name" value="IgSF_BTN/MOG"/>
</dbReference>
<dbReference type="GO" id="GO:0001817">
    <property type="term" value="P:regulation of cytokine production"/>
    <property type="evidence" value="ECO:0007669"/>
    <property type="project" value="TreeGrafter"/>
</dbReference>
<evidence type="ECO:0000256" key="5">
    <source>
        <dbReference type="ARBA" id="ARBA00023180"/>
    </source>
</evidence>
<comment type="caution">
    <text evidence="10">The sequence shown here is derived from an EMBL/GenBank/DDBJ whole genome shotgun (WGS) entry which is preliminary data.</text>
</comment>
<keyword evidence="7" id="KW-1133">Transmembrane helix</keyword>
<dbReference type="Pfam" id="PF22705">
    <property type="entry name" value="C2-set_3"/>
    <property type="match status" value="1"/>
</dbReference>
<feature type="chain" id="PRO_5038494498" description="Ig-like domain-containing protein" evidence="8">
    <location>
        <begin position="31"/>
        <end position="281"/>
    </location>
</feature>
<dbReference type="GO" id="GO:0005102">
    <property type="term" value="F:signaling receptor binding"/>
    <property type="evidence" value="ECO:0007669"/>
    <property type="project" value="TreeGrafter"/>
</dbReference>
<comment type="subcellular location">
    <subcellularLocation>
        <location evidence="1">Membrane</location>
    </subcellularLocation>
</comment>
<dbReference type="Proteomes" id="UP001046870">
    <property type="component" value="Chromosome 21"/>
</dbReference>
<dbReference type="FunFam" id="2.60.40.10:FF:000142">
    <property type="entry name" value="V-set domain-containing T-cell activation inhibitor 1"/>
    <property type="match status" value="1"/>
</dbReference>
<dbReference type="SUPFAM" id="SSF48726">
    <property type="entry name" value="Immunoglobulin"/>
    <property type="match status" value="2"/>
</dbReference>
<dbReference type="GO" id="GO:1903037">
    <property type="term" value="P:regulation of leukocyte cell-cell adhesion"/>
    <property type="evidence" value="ECO:0007669"/>
    <property type="project" value="UniProtKB-ARBA"/>
</dbReference>
<feature type="transmembrane region" description="Helical" evidence="7">
    <location>
        <begin position="256"/>
        <end position="274"/>
    </location>
</feature>
<dbReference type="PANTHER" id="PTHR24100:SF145">
    <property type="entry name" value="CD276 ANTIGEN"/>
    <property type="match status" value="1"/>
</dbReference>
<keyword evidence="2 8" id="KW-0732">Signal</keyword>
<dbReference type="InterPro" id="IPR013106">
    <property type="entry name" value="Ig_V-set"/>
</dbReference>
<evidence type="ECO:0000256" key="7">
    <source>
        <dbReference type="SAM" id="Phobius"/>
    </source>
</evidence>
<keyword evidence="11" id="KW-1185">Reference proteome</keyword>
<evidence type="ECO:0000256" key="4">
    <source>
        <dbReference type="ARBA" id="ARBA00023157"/>
    </source>
</evidence>
<sequence length="281" mass="31882">MLLFQMRMYQEFSFYWSAVSCWLLVEFTAAFEVTTPQSEVVAVHGRAAVLGCRYTPSQSQSLDGLVVTWQTVVGLQVVHSFYYGRDQLERQRASYRNRTALFRSELPSGNASLRLVDVRPEDAGRYLCSVSSLQGTGKAEVQLKFAAFYTEPRLTVQVHSTNVSFWYESEGYPEPEVRWVDPTGQNLSHHTEVSASEGGDGLFSLRTRLDLDHSLGVNYTFTLKNQLINQVIERPVFFSHVGSGHHSKCPRDRLTILGPIFCAVFLWICTAVLVKRHWSKS</sequence>
<dbReference type="InterPro" id="IPR013783">
    <property type="entry name" value="Ig-like_fold"/>
</dbReference>
<evidence type="ECO:0000256" key="3">
    <source>
        <dbReference type="ARBA" id="ARBA00023136"/>
    </source>
</evidence>
<dbReference type="GO" id="GO:0009897">
    <property type="term" value="C:external side of plasma membrane"/>
    <property type="evidence" value="ECO:0007669"/>
    <property type="project" value="TreeGrafter"/>
</dbReference>
<evidence type="ECO:0000256" key="1">
    <source>
        <dbReference type="ARBA" id="ARBA00004370"/>
    </source>
</evidence>
<feature type="domain" description="Ig-like" evidence="9">
    <location>
        <begin position="29"/>
        <end position="144"/>
    </location>
</feature>
<dbReference type="OrthoDB" id="10055806at2759"/>
<evidence type="ECO:0000259" key="9">
    <source>
        <dbReference type="PROSITE" id="PS50835"/>
    </source>
</evidence>
<feature type="signal peptide" evidence="8">
    <location>
        <begin position="1"/>
        <end position="30"/>
    </location>
</feature>
<dbReference type="GO" id="GO:0050852">
    <property type="term" value="P:T cell receptor signaling pathway"/>
    <property type="evidence" value="ECO:0007669"/>
    <property type="project" value="TreeGrafter"/>
</dbReference>
<dbReference type="GO" id="GO:0050863">
    <property type="term" value="P:regulation of T cell activation"/>
    <property type="evidence" value="ECO:0007669"/>
    <property type="project" value="UniProtKB-ARBA"/>
</dbReference>
<dbReference type="Pfam" id="PF07686">
    <property type="entry name" value="V-set"/>
    <property type="match status" value="1"/>
</dbReference>